<dbReference type="InterPro" id="IPR013595">
    <property type="entry name" value="Pept_S33_TAP-like_C"/>
</dbReference>
<evidence type="ECO:0000313" key="6">
    <source>
        <dbReference type="EMBL" id="GFE78484.1"/>
    </source>
</evidence>
<evidence type="ECO:0000256" key="1">
    <source>
        <dbReference type="ARBA" id="ARBA00010088"/>
    </source>
</evidence>
<dbReference type="Proteomes" id="UP000445000">
    <property type="component" value="Unassembled WGS sequence"/>
</dbReference>
<dbReference type="Pfam" id="PF08386">
    <property type="entry name" value="Abhydrolase_4"/>
    <property type="match status" value="1"/>
</dbReference>
<dbReference type="PRINTS" id="PR00793">
    <property type="entry name" value="PROAMNOPTASE"/>
</dbReference>
<feature type="chain" id="PRO_5032556368" evidence="3">
    <location>
        <begin position="30"/>
        <end position="493"/>
    </location>
</feature>
<dbReference type="PANTHER" id="PTHR43798:SF27">
    <property type="entry name" value="HYDROLASE ALPHA_BETA HYDROLASE FOLD FAMILY"/>
    <property type="match status" value="1"/>
</dbReference>
<dbReference type="Gene3D" id="3.40.50.1820">
    <property type="entry name" value="alpha/beta hydrolase"/>
    <property type="match status" value="1"/>
</dbReference>
<protein>
    <submittedName>
        <fullName evidence="6">Alpha/beta hydrolase</fullName>
    </submittedName>
</protein>
<gene>
    <name evidence="6" type="ORF">GCM10011487_04840</name>
</gene>
<feature type="domain" description="AB hydrolase-1" evidence="4">
    <location>
        <begin position="87"/>
        <end position="240"/>
    </location>
</feature>
<comment type="similarity">
    <text evidence="1">Belongs to the peptidase S33 family.</text>
</comment>
<evidence type="ECO:0000256" key="2">
    <source>
        <dbReference type="ARBA" id="ARBA00022801"/>
    </source>
</evidence>
<dbReference type="InterPro" id="IPR000073">
    <property type="entry name" value="AB_hydrolase_1"/>
</dbReference>
<dbReference type="InterPro" id="IPR002410">
    <property type="entry name" value="Peptidase_S33"/>
</dbReference>
<comment type="caution">
    <text evidence="6">The sequence shown here is derived from an EMBL/GenBank/DDBJ whole genome shotgun (WGS) entry which is preliminary data.</text>
</comment>
<accession>A0A829Y5J7</accession>
<proteinExistence type="inferred from homology"/>
<dbReference type="RefSeq" id="WP_161810382.1">
    <property type="nucleotide sequence ID" value="NZ_BLJN01000001.1"/>
</dbReference>
<keyword evidence="3" id="KW-0732">Signal</keyword>
<name>A0A829Y5J7_9GAMM</name>
<reference evidence="7" key="1">
    <citation type="submission" date="2020-01" db="EMBL/GenBank/DDBJ databases">
        <title>'Steroidobacter agaridevorans' sp. nov., agar-degrading bacteria isolated from rhizosphere soils.</title>
        <authorList>
            <person name="Ikenaga M."/>
            <person name="Kataoka M."/>
            <person name="Murouchi A."/>
            <person name="Katsuragi S."/>
            <person name="Sakai M."/>
        </authorList>
    </citation>
    <scope>NUCLEOTIDE SEQUENCE [LARGE SCALE GENOMIC DNA]</scope>
    <source>
        <strain evidence="7">YU21-B</strain>
    </source>
</reference>
<dbReference type="EMBL" id="BLJN01000001">
    <property type="protein sequence ID" value="GFE78484.1"/>
    <property type="molecule type" value="Genomic_DNA"/>
</dbReference>
<keyword evidence="7" id="KW-1185">Reference proteome</keyword>
<feature type="signal peptide" evidence="3">
    <location>
        <begin position="1"/>
        <end position="29"/>
    </location>
</feature>
<dbReference type="InterPro" id="IPR050266">
    <property type="entry name" value="AB_hydrolase_sf"/>
</dbReference>
<evidence type="ECO:0000313" key="7">
    <source>
        <dbReference type="Proteomes" id="UP000445000"/>
    </source>
</evidence>
<evidence type="ECO:0000259" key="4">
    <source>
        <dbReference type="Pfam" id="PF00561"/>
    </source>
</evidence>
<feature type="domain" description="Peptidase S33 tripeptidyl aminopeptidase-like C-terminal" evidence="5">
    <location>
        <begin position="377"/>
        <end position="475"/>
    </location>
</feature>
<keyword evidence="2 6" id="KW-0378">Hydrolase</keyword>
<organism evidence="6 7">
    <name type="scientific">Steroidobacter agaridevorans</name>
    <dbReference type="NCBI Taxonomy" id="2695856"/>
    <lineage>
        <taxon>Bacteria</taxon>
        <taxon>Pseudomonadati</taxon>
        <taxon>Pseudomonadota</taxon>
        <taxon>Gammaproteobacteria</taxon>
        <taxon>Steroidobacterales</taxon>
        <taxon>Steroidobacteraceae</taxon>
        <taxon>Steroidobacter</taxon>
    </lineage>
</organism>
<dbReference type="SUPFAM" id="SSF53474">
    <property type="entry name" value="alpha/beta-Hydrolases"/>
    <property type="match status" value="1"/>
</dbReference>
<dbReference type="AlphaFoldDB" id="A0A829Y5J7"/>
<dbReference type="InterPro" id="IPR029058">
    <property type="entry name" value="AB_hydrolase_fold"/>
</dbReference>
<evidence type="ECO:0000256" key="3">
    <source>
        <dbReference type="SAM" id="SignalP"/>
    </source>
</evidence>
<dbReference type="Pfam" id="PF00561">
    <property type="entry name" value="Abhydrolase_1"/>
    <property type="match status" value="1"/>
</dbReference>
<dbReference type="GO" id="GO:0008233">
    <property type="term" value="F:peptidase activity"/>
    <property type="evidence" value="ECO:0007669"/>
    <property type="project" value="InterPro"/>
</dbReference>
<evidence type="ECO:0000259" key="5">
    <source>
        <dbReference type="Pfam" id="PF08386"/>
    </source>
</evidence>
<dbReference type="GO" id="GO:0006508">
    <property type="term" value="P:proteolysis"/>
    <property type="evidence" value="ECO:0007669"/>
    <property type="project" value="InterPro"/>
</dbReference>
<dbReference type="PANTHER" id="PTHR43798">
    <property type="entry name" value="MONOACYLGLYCEROL LIPASE"/>
    <property type="match status" value="1"/>
</dbReference>
<sequence length="493" mass="53129">MSAIHKSLRSLAALGLASWIFCSAFQAHAAGLKLEDCRLQSEIAGGGVAARCGWLSVPENREQPSGKQIRLHVAVVRSLRTEAAGDPLFVLSGGPGQAASDFYISIAPALARIRRDRDIVIVDQRGTGRSNRLDCAFPDESDISFSDPQQLRELTRSCLAKLPGDPRYYTTSVAVRDLDDVRAALGYQRLDLYGVSYGTRVAQHYMRRYPQRVRVAILDGVVPPQLPLGPDVALDAQAAIDKAFARCDSNAACKRTFPNIAGTFATLRNRVLEKPVSLSIPDPLSAEPTNTQLGASELSAAVRLLSYSDETLSTLPLLIHEAETGQPEGLAAQYLMIKRSLDTQIANGMHFAVVCSEDAPRWHEHPVSDADLAKTYIGETFMQAMRTICEQWPRGPVDEAFSSPLQSAIPTLVLSGGNDPVTPARYGEQVVAGLKNARHLVLDGQGHGQIAVGCMPRVVSEFIATGNAQSLDADCLKNVAPAPFLLSRSAPAP</sequence>
<dbReference type="GO" id="GO:0016020">
    <property type="term" value="C:membrane"/>
    <property type="evidence" value="ECO:0007669"/>
    <property type="project" value="TreeGrafter"/>
</dbReference>